<protein>
    <submittedName>
        <fullName evidence="3">Putative aminoacrylate peracid reductase RutC</fullName>
    </submittedName>
</protein>
<dbReference type="AlphaFoldDB" id="A0A5C6DIU2"/>
<dbReference type="SUPFAM" id="SSF55298">
    <property type="entry name" value="YjgF-like"/>
    <property type="match status" value="2"/>
</dbReference>
<dbReference type="CDD" id="cd00448">
    <property type="entry name" value="YjgF_YER057c_UK114_family"/>
    <property type="match status" value="1"/>
</dbReference>
<evidence type="ECO:0000313" key="3">
    <source>
        <dbReference type="EMBL" id="TWU36014.1"/>
    </source>
</evidence>
<reference evidence="3 4" key="1">
    <citation type="submission" date="2019-02" db="EMBL/GenBank/DDBJ databases">
        <title>Deep-cultivation of Planctomycetes and their phenomic and genomic characterization uncovers novel biology.</title>
        <authorList>
            <person name="Wiegand S."/>
            <person name="Jogler M."/>
            <person name="Boedeker C."/>
            <person name="Pinto D."/>
            <person name="Vollmers J."/>
            <person name="Rivas-Marin E."/>
            <person name="Kohn T."/>
            <person name="Peeters S.H."/>
            <person name="Heuer A."/>
            <person name="Rast P."/>
            <person name="Oberbeckmann S."/>
            <person name="Bunk B."/>
            <person name="Jeske O."/>
            <person name="Meyerdierks A."/>
            <person name="Storesund J.E."/>
            <person name="Kallscheuer N."/>
            <person name="Luecker S."/>
            <person name="Lage O.M."/>
            <person name="Pohl T."/>
            <person name="Merkel B.J."/>
            <person name="Hornburger P."/>
            <person name="Mueller R.-W."/>
            <person name="Bruemmer F."/>
            <person name="Labrenz M."/>
            <person name="Spormann A.M."/>
            <person name="Op Den Camp H."/>
            <person name="Overmann J."/>
            <person name="Amann R."/>
            <person name="Jetten M.S.M."/>
            <person name="Mascher T."/>
            <person name="Medema M.H."/>
            <person name="Devos D.P."/>
            <person name="Kaster A.-K."/>
            <person name="Ovreas L."/>
            <person name="Rohde M."/>
            <person name="Galperin M.Y."/>
            <person name="Jogler C."/>
        </authorList>
    </citation>
    <scope>NUCLEOTIDE SEQUENCE [LARGE SCALE GENOMIC DNA]</scope>
    <source>
        <strain evidence="3 4">Poly41</strain>
    </source>
</reference>
<dbReference type="Proteomes" id="UP000319143">
    <property type="component" value="Unassembled WGS sequence"/>
</dbReference>
<proteinExistence type="predicted"/>
<dbReference type="EMBL" id="SJPV01000006">
    <property type="protein sequence ID" value="TWU36014.1"/>
    <property type="molecule type" value="Genomic_DNA"/>
</dbReference>
<feature type="region of interest" description="Disordered" evidence="1">
    <location>
        <begin position="1"/>
        <end position="20"/>
    </location>
</feature>
<dbReference type="Gene3D" id="3.30.1330.40">
    <property type="entry name" value="RutC-like"/>
    <property type="match status" value="2"/>
</dbReference>
<keyword evidence="4" id="KW-1185">Reference proteome</keyword>
<dbReference type="InterPro" id="IPR006175">
    <property type="entry name" value="YjgF/YER057c/UK114"/>
</dbReference>
<dbReference type="RefSeq" id="WP_146528068.1">
    <property type="nucleotide sequence ID" value="NZ_SJPV01000006.1"/>
</dbReference>
<evidence type="ECO:0000313" key="4">
    <source>
        <dbReference type="Proteomes" id="UP000319143"/>
    </source>
</evidence>
<dbReference type="InterPro" id="IPR049368">
    <property type="entry name" value="FkbO_Hyg5-like_N"/>
</dbReference>
<dbReference type="PANTHER" id="PTHR43857">
    <property type="entry name" value="BLR7761 PROTEIN"/>
    <property type="match status" value="1"/>
</dbReference>
<dbReference type="PANTHER" id="PTHR43857:SF1">
    <property type="entry name" value="YJGH FAMILY PROTEIN"/>
    <property type="match status" value="1"/>
</dbReference>
<dbReference type="Pfam" id="PF01042">
    <property type="entry name" value="Ribonuc_L-PSP"/>
    <property type="match status" value="1"/>
</dbReference>
<organism evidence="3 4">
    <name type="scientific">Novipirellula artificiosorum</name>
    <dbReference type="NCBI Taxonomy" id="2528016"/>
    <lineage>
        <taxon>Bacteria</taxon>
        <taxon>Pseudomonadati</taxon>
        <taxon>Planctomycetota</taxon>
        <taxon>Planctomycetia</taxon>
        <taxon>Pirellulales</taxon>
        <taxon>Pirellulaceae</taxon>
        <taxon>Novipirellula</taxon>
    </lineage>
</organism>
<gene>
    <name evidence="3" type="primary">rutC</name>
    <name evidence="3" type="ORF">Poly41_37660</name>
</gene>
<dbReference type="OrthoDB" id="1114505at2"/>
<dbReference type="InterPro" id="IPR035959">
    <property type="entry name" value="RutC-like_sf"/>
</dbReference>
<feature type="compositionally biased region" description="Polar residues" evidence="1">
    <location>
        <begin position="1"/>
        <end position="16"/>
    </location>
</feature>
<name>A0A5C6DIU2_9BACT</name>
<evidence type="ECO:0000256" key="1">
    <source>
        <dbReference type="SAM" id="MobiDB-lite"/>
    </source>
</evidence>
<sequence length="461" mass="50204">MNESIQRTATAGSQPSPAGAEAVVCNSPDASICHRMQPMKQMLTSEGCSGGCQLEALASENKMPACLLSDQQHTVIHLDGVCRVALMVTPQASGSAVDQAWEAISTIRVILKQQSVPMTVTMQTVFVRSAEEIPAFAKLFAAYFGDCVPATSFIVQPPCGGQALAIEAWALGGDDVKVQFPLPDVVTIDYHNLRWIYLGGICPLAGVSGAFDETTSVFEQLVTRLGRVNATFKDVPRVWLYQGNITDPEQGIERYRELNRSRTDFFDQLQAEGRMTVSDQGHVVYPASTGIGMTGGGLTLSGMALQTDRKDVRLISLENPQQTSAFEYAKSFSVKSPKFARAMAVMIGEYATIWVSGTASILDSESVHLDDIEKQTEQTIDNIEQLISPTNCERHGLSGVGAELSDLAKVRVYVKRPEDFEKCRAVCERRFGALPTIYAFADVCRPELLVEIEGVAFAKIK</sequence>
<accession>A0A5C6DIU2</accession>
<evidence type="ECO:0000259" key="2">
    <source>
        <dbReference type="Pfam" id="PF21168"/>
    </source>
</evidence>
<dbReference type="Pfam" id="PF21168">
    <property type="entry name" value="FkbO_Hyg5-like_N"/>
    <property type="match status" value="1"/>
</dbReference>
<feature type="domain" description="Chorismatase FkbO/Hyg5-like N-terminal" evidence="2">
    <location>
        <begin position="212"/>
        <end position="304"/>
    </location>
</feature>
<comment type="caution">
    <text evidence="3">The sequence shown here is derived from an EMBL/GenBank/DDBJ whole genome shotgun (WGS) entry which is preliminary data.</text>
</comment>